<gene>
    <name evidence="3" type="ORF">ACFO3I_02380</name>
</gene>
<dbReference type="PROSITE" id="PS51352">
    <property type="entry name" value="THIOREDOXIN_2"/>
    <property type="match status" value="1"/>
</dbReference>
<evidence type="ECO:0000313" key="4">
    <source>
        <dbReference type="Proteomes" id="UP001595962"/>
    </source>
</evidence>
<proteinExistence type="predicted"/>
<comment type="caution">
    <text evidence="3">The sequence shown here is derived from an EMBL/GenBank/DDBJ whole genome shotgun (WGS) entry which is preliminary data.</text>
</comment>
<feature type="chain" id="PRO_5045809938" evidence="1">
    <location>
        <begin position="22"/>
        <end position="304"/>
    </location>
</feature>
<keyword evidence="4" id="KW-1185">Reference proteome</keyword>
<dbReference type="PANTHER" id="PTHR42852">
    <property type="entry name" value="THIOL:DISULFIDE INTERCHANGE PROTEIN DSBE"/>
    <property type="match status" value="1"/>
</dbReference>
<dbReference type="Proteomes" id="UP001595962">
    <property type="component" value="Unassembled WGS sequence"/>
</dbReference>
<evidence type="ECO:0000259" key="2">
    <source>
        <dbReference type="PROSITE" id="PS51352"/>
    </source>
</evidence>
<protein>
    <submittedName>
        <fullName evidence="3">Redoxin family protein</fullName>
    </submittedName>
</protein>
<dbReference type="InterPro" id="IPR013740">
    <property type="entry name" value="Redoxin"/>
</dbReference>
<dbReference type="Gene3D" id="3.40.30.10">
    <property type="entry name" value="Glutaredoxin"/>
    <property type="match status" value="2"/>
</dbReference>
<dbReference type="SUPFAM" id="SSF52833">
    <property type="entry name" value="Thioredoxin-like"/>
    <property type="match status" value="2"/>
</dbReference>
<dbReference type="EMBL" id="JBHSGB010000002">
    <property type="protein sequence ID" value="MFC4653865.1"/>
    <property type="molecule type" value="Genomic_DNA"/>
</dbReference>
<feature type="domain" description="Thioredoxin" evidence="2">
    <location>
        <begin position="17"/>
        <end position="162"/>
    </location>
</feature>
<evidence type="ECO:0000313" key="3">
    <source>
        <dbReference type="EMBL" id="MFC4653865.1"/>
    </source>
</evidence>
<dbReference type="PANTHER" id="PTHR42852:SF13">
    <property type="entry name" value="PROTEIN DIPZ"/>
    <property type="match status" value="1"/>
</dbReference>
<organism evidence="3 4">
    <name type="scientific">Rheinheimera marina</name>
    <dbReference type="NCBI Taxonomy" id="1774958"/>
    <lineage>
        <taxon>Bacteria</taxon>
        <taxon>Pseudomonadati</taxon>
        <taxon>Pseudomonadota</taxon>
        <taxon>Gammaproteobacteria</taxon>
        <taxon>Chromatiales</taxon>
        <taxon>Chromatiaceae</taxon>
        <taxon>Rheinheimera</taxon>
    </lineage>
</organism>
<sequence length="304" mass="34079">MSSLKSLLGALVLLTGFASQAALPDYKTVPLQQFGSDKQLQLGQLDANKPLYVKLWASWCKPCMEQMPHFEQLYKDYGDQVNFVAVNININEQPAEVNKVIQRFGLTMPVWLDQNGQLALALGLVGTPFSVLMNSQGQQVYSSHESDAALDGFIQRLAQGQQLPPEPADKVSPAQQQQQLATVSQGEQLLFITATWCDWYLADTRPTMAAQCKQAQTDLNALVAKLPKANWQGLVNHLWTDDKALADFNRQYQMKVPFRIDQYGVLFQHFNVRSIPVLLKLKDGKVLAQIDDFSDQAKVLQQLQ</sequence>
<name>A0ABV9JGM0_9GAMM</name>
<dbReference type="InterPro" id="IPR013766">
    <property type="entry name" value="Thioredoxin_domain"/>
</dbReference>
<accession>A0ABV9JGM0</accession>
<dbReference type="Pfam" id="PF08534">
    <property type="entry name" value="Redoxin"/>
    <property type="match status" value="1"/>
</dbReference>
<dbReference type="RefSeq" id="WP_377331446.1">
    <property type="nucleotide sequence ID" value="NZ_JBHSGB010000002.1"/>
</dbReference>
<dbReference type="CDD" id="cd02966">
    <property type="entry name" value="TlpA_like_family"/>
    <property type="match status" value="1"/>
</dbReference>
<feature type="signal peptide" evidence="1">
    <location>
        <begin position="1"/>
        <end position="21"/>
    </location>
</feature>
<dbReference type="InterPro" id="IPR036249">
    <property type="entry name" value="Thioredoxin-like_sf"/>
</dbReference>
<evidence type="ECO:0000256" key="1">
    <source>
        <dbReference type="SAM" id="SignalP"/>
    </source>
</evidence>
<dbReference type="InterPro" id="IPR050553">
    <property type="entry name" value="Thioredoxin_ResA/DsbE_sf"/>
</dbReference>
<reference evidence="4" key="1">
    <citation type="journal article" date="2019" name="Int. J. Syst. Evol. Microbiol.">
        <title>The Global Catalogue of Microorganisms (GCM) 10K type strain sequencing project: providing services to taxonomists for standard genome sequencing and annotation.</title>
        <authorList>
            <consortium name="The Broad Institute Genomics Platform"/>
            <consortium name="The Broad Institute Genome Sequencing Center for Infectious Disease"/>
            <person name="Wu L."/>
            <person name="Ma J."/>
        </authorList>
    </citation>
    <scope>NUCLEOTIDE SEQUENCE [LARGE SCALE GENOMIC DNA]</scope>
    <source>
        <strain evidence="4">DT28</strain>
    </source>
</reference>
<keyword evidence="1" id="KW-0732">Signal</keyword>
<dbReference type="CDD" id="cd02947">
    <property type="entry name" value="TRX_family"/>
    <property type="match status" value="1"/>
</dbReference>